<accession>A0AAP0F240</accession>
<dbReference type="PANTHER" id="PTHR13950:SF9">
    <property type="entry name" value="RABCONNECTIN-3A"/>
    <property type="match status" value="1"/>
</dbReference>
<organism evidence="4 5">
    <name type="scientific">Stephania japonica</name>
    <dbReference type="NCBI Taxonomy" id="461633"/>
    <lineage>
        <taxon>Eukaryota</taxon>
        <taxon>Viridiplantae</taxon>
        <taxon>Streptophyta</taxon>
        <taxon>Embryophyta</taxon>
        <taxon>Tracheophyta</taxon>
        <taxon>Spermatophyta</taxon>
        <taxon>Magnoliopsida</taxon>
        <taxon>Ranunculales</taxon>
        <taxon>Menispermaceae</taxon>
        <taxon>Menispermoideae</taxon>
        <taxon>Cissampelideae</taxon>
        <taxon>Stephania</taxon>
    </lineage>
</organism>
<dbReference type="InterPro" id="IPR001680">
    <property type="entry name" value="WD40_rpt"/>
</dbReference>
<proteinExistence type="predicted"/>
<feature type="region of interest" description="Disordered" evidence="2">
    <location>
        <begin position="19"/>
        <end position="80"/>
    </location>
</feature>
<dbReference type="GO" id="GO:0007035">
    <property type="term" value="P:vacuolar acidification"/>
    <property type="evidence" value="ECO:0007669"/>
    <property type="project" value="TreeGrafter"/>
</dbReference>
<feature type="domain" description="RAVE complex protein Rav1 C-terminal" evidence="3">
    <location>
        <begin position="1014"/>
        <end position="1423"/>
    </location>
</feature>
<dbReference type="PROSITE" id="PS50082">
    <property type="entry name" value="WD_REPEATS_2"/>
    <property type="match status" value="1"/>
</dbReference>
<dbReference type="SMART" id="SM00320">
    <property type="entry name" value="WD40"/>
    <property type="match status" value="10"/>
</dbReference>
<reference evidence="4 5" key="1">
    <citation type="submission" date="2024-01" db="EMBL/GenBank/DDBJ databases">
        <title>Genome assemblies of Stephania.</title>
        <authorList>
            <person name="Yang L."/>
        </authorList>
    </citation>
    <scope>NUCLEOTIDE SEQUENCE [LARGE SCALE GENOMIC DNA]</scope>
    <source>
        <strain evidence="4">QJT</strain>
        <tissue evidence="4">Leaf</tissue>
    </source>
</reference>
<dbReference type="EMBL" id="JBBNAE010000008">
    <property type="protein sequence ID" value="KAK9103915.1"/>
    <property type="molecule type" value="Genomic_DNA"/>
</dbReference>
<dbReference type="InterPro" id="IPR036322">
    <property type="entry name" value="WD40_repeat_dom_sf"/>
</dbReference>
<keyword evidence="5" id="KW-1185">Reference proteome</keyword>
<dbReference type="Pfam" id="PF00400">
    <property type="entry name" value="WD40"/>
    <property type="match status" value="2"/>
</dbReference>
<protein>
    <recommendedName>
        <fullName evidence="3">RAVE complex protein Rav1 C-terminal domain-containing protein</fullName>
    </recommendedName>
</protein>
<gene>
    <name evidence="4" type="ORF">Sjap_021169</name>
</gene>
<dbReference type="InterPro" id="IPR022033">
    <property type="entry name" value="Rav1p_C"/>
</dbReference>
<dbReference type="Gene3D" id="2.130.10.10">
    <property type="entry name" value="YVTN repeat-like/Quinoprotein amine dehydrogenase"/>
    <property type="match status" value="3"/>
</dbReference>
<keyword evidence="1" id="KW-0853">WD repeat</keyword>
<dbReference type="InterPro" id="IPR052208">
    <property type="entry name" value="DmX-like/RAVE_component"/>
</dbReference>
<dbReference type="SUPFAM" id="SSF50978">
    <property type="entry name" value="WD40 repeat-like"/>
    <property type="match status" value="2"/>
</dbReference>
<feature type="repeat" description="WD" evidence="1">
    <location>
        <begin position="2441"/>
        <end position="2482"/>
    </location>
</feature>
<feature type="compositionally biased region" description="Basic and acidic residues" evidence="2">
    <location>
        <begin position="68"/>
        <end position="77"/>
    </location>
</feature>
<feature type="compositionally biased region" description="Low complexity" evidence="2">
    <location>
        <begin position="42"/>
        <end position="52"/>
    </location>
</feature>
<dbReference type="Pfam" id="PF12234">
    <property type="entry name" value="Rav1p_C"/>
    <property type="match status" value="1"/>
</dbReference>
<name>A0AAP0F240_9MAGN</name>
<sequence length="2537" mass="279810">MCVTWRSIGQGEYTSASTALALNRKRPHPAKPKEESPVYYEAKNSSSAAASKIRINQPTKAEVSSPKSKADPTREEGGVGSKICSSQVAFLALAAVLQMDPKSDKPESDNKMDTQPNKIWLVVNEKHIRMQRPLWPHSKVKTMVEKNSSSLTIHGTSIRASASTSTNNEEDTITAVDIADHLPIELINFVSARNLSLPFPSLEDQTLIGPIFRQAIELSNDESAVAMAVAWSPLSPSEGDVAAAIGNCICLCSESSGGALGTLCWGLNTVLKQSHVIEAIRWTGSGDGVVTTGVEIVLWRRKDKTWEIAWKCEVELPQTLVSATWSAKGPVATAIYPVESSSLCGGKWRPSNGMGSQRAVLLTCCLDGTMRLWCEIDGWRGKKIGKEPNEQKSLKRSFHVISVIEVNQSLNGSLGTDIFATWAVELGGLIDADETSKSDLPGKCEWLIGFSPGGSLTLWALHCLDDLSPLRFPRVTLWKKQQITGFQGATALECKVQSFVTKTVISRRQAFGPPTTCSLFQFLSDNSMRWLQYTPRCNSAKDGFLCIDGHTGRMLQIDVHPCSCEVGLAASLDSNGLVLLWSLSTVSSCNLGMPTFGVPTWKILGKLVNQDSLEYSSVRWAPLIFNDLKVLLLSHLEGIDCFIVNLSLSIEVKTQYHKLCTIPFSGHSRGIRPINIFALPLHSTCEKVSITNKFMLLAVWMGEFQAISWEVAFHFADLSQSRCACTFDVVQDNGERSYECNFAGCNVSVVVGPCSSELPSPYNCEKVTSVGVVPLANLMSSVQKRQVSSNEFCYNNAAYHMATGHFDGSLKLWKSTHSHSSNSHSQMVHIPWQLMGVFQTHQGPISMMSLSSCGRKIATISAGQQLEHACTLCIWEIVHVLGNGRLLLGVCAANEFRVYAHRRIISQTLVKSENLLNKYLWVCIAFSQTSLSVHDFCWGPGATPVLIHERYFSLLSKWSFCNNKKHQPKCCSKNTDEENPHGLVCTEKGLVCSVFTDSGTWDDKELSTVGERKTLAEMLSGPLPVYHPVPLLLNIYSGNWRRAWAAVQHLVECLDSDPHVSCDKARTHNHIIPQIPLSMLFDEPSSTELGDKVLQWGQNVASGSSAEVSQKNSILSFGYNSEANLTTGIYHSTSIKSEISSFSETLEKYHDISGTTSMERTQILAIVDVLDEITGSRRHSVYESFDAPGRRFWVSVRFQQLHYRRRFGRLATMEELVVDSELMGWAHHSDCQESLCSSTLSDEPTWQEMRNLGVGFWFTDSMHLRKRMEKLARSQYLKNKDPKDCALLYIALNRLQVLAGLFKISRDEKDKPLAGFLSRNFQEEKNKAAALKNAYVLMGRHQHELASAFFLLGGDPSSAIIVCAKNLGDEQLALVICRLVEGCGGPLEGHLISKFLLPSALERGDHWLASLLEWLIGNYSKSFLRLLGIKLDPLIEQVVSWNVASFSDPKVGQYGVMLAAKTCMKISIGEAKASMLTRWATAVTSIALNRCGLPLEALECVPCSVGTFEGKDSILDDGTDGFLHEILRANNSNWLSGDVALYLESNLKLSLASQYISNLIKEHPNWPYLMLTSSWVFDTENRACHCRPSVENFNLKLKAVLTTFERKYSLSPALLMNMILVFSYNNGLLFHGYHVLHGCISQERSHYTSTTLSSVLHPPLPQLFLNAVEECEHFVARYIVACSIIPGSYRSSQLHALNLYTEGLICALKSLRDVLKIYCPGILSEDLSMKASMVIELTEYYVFLVSMWIQRNIRGLTLMISPMLSKREGEHSPEVDLKNLKSACRKTRSMIHRSLGGLVVGFPITNCSRLPNEECSNLDDERWQPIGACIWKNLAHFNREHLKPVPDIVEVNCRAKVPPRLSSLTFNYEAFASDAISVRLRSFDQMPETLSKMLISTFECISTSLATQMQSFLSLKLERGLSENLLVWLEESMKSQSTALYDHLNQETDDVEIIVDRNRSSLLEILWQISIHSKEIREWFLKEQMNTLRSISENSFKGWRDLYKCISTESKNGERTSIGQDAGVATTFSKGDTVVPIVRKHSENSSSPCSSQKNLTEVAYFQNPEVIYKRNGELIEVMCINSVDHRQAAVASNRKGLAYFTCKDEEPSDYHSEFVWAEADWPRDGWACSESTPIPTPVSPGIGLGGKGVHLGLGGATIGVKSLARPGRDLTGGGAFGIPGYAGIGASGLGWGIQEDFEEFVDPPATVDNVHSRALSSHPSRPFFLVGSSNTHVYLWEFCNEKATATYGMLPAANVPPPYALASISALQFGPCGHRFATGALDGTVCTWQLEVGGRSNIPPTESSLCFNSHASDISYVAASGSVIAAAGHSSNDVNVVIWDTLAPPTTSQASLTCHQGGARSISVFDNDIGSGSISPLIVTGGTGGDVALHDFRFIATGKTKQHRHPNMGDVNIKYSAIDGVQSGNSHKVGEIPKGMLWYIPKAHLGSVTRIATIPNTSLFLTGSKDGDVKLWDAARAKLVFHWPKLHERHTFLQPSSRGFGGIVRAAVTDIQVLRNGFLTCGGDGTVKMIKFNMTKS</sequence>
<comment type="caution">
    <text evidence="4">The sequence shown here is derived from an EMBL/GenBank/DDBJ whole genome shotgun (WGS) entry which is preliminary data.</text>
</comment>
<evidence type="ECO:0000256" key="2">
    <source>
        <dbReference type="SAM" id="MobiDB-lite"/>
    </source>
</evidence>
<dbReference type="PANTHER" id="PTHR13950">
    <property type="entry name" value="RABCONNECTIN-RELATED"/>
    <property type="match status" value="1"/>
</dbReference>
<dbReference type="InterPro" id="IPR015943">
    <property type="entry name" value="WD40/YVTN_repeat-like_dom_sf"/>
</dbReference>
<evidence type="ECO:0000313" key="5">
    <source>
        <dbReference type="Proteomes" id="UP001417504"/>
    </source>
</evidence>
<evidence type="ECO:0000259" key="3">
    <source>
        <dbReference type="Pfam" id="PF12234"/>
    </source>
</evidence>
<dbReference type="GO" id="GO:0043291">
    <property type="term" value="C:RAVE complex"/>
    <property type="evidence" value="ECO:0007669"/>
    <property type="project" value="TreeGrafter"/>
</dbReference>
<evidence type="ECO:0000313" key="4">
    <source>
        <dbReference type="EMBL" id="KAK9103915.1"/>
    </source>
</evidence>
<evidence type="ECO:0000256" key="1">
    <source>
        <dbReference type="PROSITE-ProRule" id="PRU00221"/>
    </source>
</evidence>
<dbReference type="FunFam" id="2.130.10.10:FF:001240">
    <property type="entry name" value="Transducin family protein / WD-40 repeat family protein"/>
    <property type="match status" value="1"/>
</dbReference>
<dbReference type="Proteomes" id="UP001417504">
    <property type="component" value="Unassembled WGS sequence"/>
</dbReference>
<dbReference type="PROSITE" id="PS50294">
    <property type="entry name" value="WD_REPEATS_REGION"/>
    <property type="match status" value="1"/>
</dbReference>